<dbReference type="AlphaFoldDB" id="A0A3N6QUU8"/>
<accession>A0A3N6QUU8</accession>
<reference evidence="1 2" key="1">
    <citation type="journal article" date="2018" name="ACS Chem. Biol.">
        <title>Ketoreductase domain dysfunction expands chemodiversity: malyngamide biosynthesis in the cyanobacterium Okeania hirsuta.</title>
        <authorList>
            <person name="Moss N.A."/>
            <person name="Leao T."/>
            <person name="Rankin M."/>
            <person name="McCullough T.M."/>
            <person name="Qu P."/>
            <person name="Korobeynikov A."/>
            <person name="Smith J.L."/>
            <person name="Gerwick L."/>
            <person name="Gerwick W.H."/>
        </authorList>
    </citation>
    <scope>NUCLEOTIDE SEQUENCE [LARGE SCALE GENOMIC DNA]</scope>
    <source>
        <strain evidence="1 2">PAB10Feb10-1</strain>
    </source>
</reference>
<dbReference type="Proteomes" id="UP000269154">
    <property type="component" value="Unassembled WGS sequence"/>
</dbReference>
<sequence length="69" mass="8087">MIPSTWTLKLMQKTEDVWETTEEENSDSFPDEEIQLVTETDRSGGFIEPTVMQEESEIEDLYEKEKSLI</sequence>
<evidence type="ECO:0000313" key="2">
    <source>
        <dbReference type="Proteomes" id="UP000269154"/>
    </source>
</evidence>
<gene>
    <name evidence="1" type="ORF">D5R40_33950</name>
</gene>
<organism evidence="1 2">
    <name type="scientific">Okeania hirsuta</name>
    <dbReference type="NCBI Taxonomy" id="1458930"/>
    <lineage>
        <taxon>Bacteria</taxon>
        <taxon>Bacillati</taxon>
        <taxon>Cyanobacteriota</taxon>
        <taxon>Cyanophyceae</taxon>
        <taxon>Oscillatoriophycideae</taxon>
        <taxon>Oscillatoriales</taxon>
        <taxon>Microcoleaceae</taxon>
        <taxon>Okeania</taxon>
    </lineage>
</organism>
<evidence type="ECO:0000313" key="1">
    <source>
        <dbReference type="EMBL" id="RQH16596.1"/>
    </source>
</evidence>
<dbReference type="EMBL" id="RCBY01000554">
    <property type="protein sequence ID" value="RQH16596.1"/>
    <property type="molecule type" value="Genomic_DNA"/>
</dbReference>
<keyword evidence="2" id="KW-1185">Reference proteome</keyword>
<name>A0A3N6QUU8_9CYAN</name>
<comment type="caution">
    <text evidence="1">The sequence shown here is derived from an EMBL/GenBank/DDBJ whole genome shotgun (WGS) entry which is preliminary data.</text>
</comment>
<proteinExistence type="predicted"/>
<protein>
    <submittedName>
        <fullName evidence="1">Uncharacterized protein</fullName>
    </submittedName>
</protein>